<keyword evidence="1" id="KW-0175">Coiled coil</keyword>
<accession>A0A8X6UF09</accession>
<evidence type="ECO:0008006" key="4">
    <source>
        <dbReference type="Google" id="ProtNLM"/>
    </source>
</evidence>
<gene>
    <name evidence="2" type="primary">AVEN_179890_1</name>
    <name evidence="2" type="ORF">NPIL_212201</name>
</gene>
<protein>
    <recommendedName>
        <fullName evidence="4">Laminin subunit alpha-2</fullName>
    </recommendedName>
</protein>
<dbReference type="Gene3D" id="1.20.120.20">
    <property type="entry name" value="Apolipoprotein"/>
    <property type="match status" value="1"/>
</dbReference>
<comment type="caution">
    <text evidence="2">The sequence shown here is derived from an EMBL/GenBank/DDBJ whole genome shotgun (WGS) entry which is preliminary data.</text>
</comment>
<dbReference type="AlphaFoldDB" id="A0A8X6UF09"/>
<evidence type="ECO:0000256" key="1">
    <source>
        <dbReference type="SAM" id="Coils"/>
    </source>
</evidence>
<organism evidence="2 3">
    <name type="scientific">Nephila pilipes</name>
    <name type="common">Giant wood spider</name>
    <name type="synonym">Nephila maculata</name>
    <dbReference type="NCBI Taxonomy" id="299642"/>
    <lineage>
        <taxon>Eukaryota</taxon>
        <taxon>Metazoa</taxon>
        <taxon>Ecdysozoa</taxon>
        <taxon>Arthropoda</taxon>
        <taxon>Chelicerata</taxon>
        <taxon>Arachnida</taxon>
        <taxon>Araneae</taxon>
        <taxon>Araneomorphae</taxon>
        <taxon>Entelegynae</taxon>
        <taxon>Araneoidea</taxon>
        <taxon>Nephilidae</taxon>
        <taxon>Nephila</taxon>
    </lineage>
</organism>
<keyword evidence="3" id="KW-1185">Reference proteome</keyword>
<evidence type="ECO:0000313" key="2">
    <source>
        <dbReference type="EMBL" id="GFU07661.1"/>
    </source>
</evidence>
<feature type="coiled-coil region" evidence="1">
    <location>
        <begin position="136"/>
        <end position="163"/>
    </location>
</feature>
<evidence type="ECO:0000313" key="3">
    <source>
        <dbReference type="Proteomes" id="UP000887013"/>
    </source>
</evidence>
<sequence length="203" mass="24149">KQLKEKAKDYWKKILDKLTGKETSEAERVYEADFNLVEIFNKLKKYLKEKFDADELKEKIEKLFGKGSEIAEQIINMLKNKGEKGKSRILEWIDRILGEKEQKRSIKEIYEKIKNYFKDLGIDLKEKFTKFGEWAKTQYEKGLEKSKDKLENVKRIAKEFLEDSKKIGKDVAGEALEFFREYKDDLGKVYDEIKEKAKKILKE</sequence>
<proteinExistence type="predicted"/>
<feature type="non-terminal residue" evidence="2">
    <location>
        <position position="1"/>
    </location>
</feature>
<name>A0A8X6UF09_NEPPI</name>
<dbReference type="EMBL" id="BMAW01077700">
    <property type="protein sequence ID" value="GFU07661.1"/>
    <property type="molecule type" value="Genomic_DNA"/>
</dbReference>
<dbReference type="Proteomes" id="UP000887013">
    <property type="component" value="Unassembled WGS sequence"/>
</dbReference>
<dbReference type="OrthoDB" id="6431481at2759"/>
<reference evidence="2" key="1">
    <citation type="submission" date="2020-08" db="EMBL/GenBank/DDBJ databases">
        <title>Multicomponent nature underlies the extraordinary mechanical properties of spider dragline silk.</title>
        <authorList>
            <person name="Kono N."/>
            <person name="Nakamura H."/>
            <person name="Mori M."/>
            <person name="Yoshida Y."/>
            <person name="Ohtoshi R."/>
            <person name="Malay A.D."/>
            <person name="Moran D.A.P."/>
            <person name="Tomita M."/>
            <person name="Numata K."/>
            <person name="Arakawa K."/>
        </authorList>
    </citation>
    <scope>NUCLEOTIDE SEQUENCE</scope>
</reference>